<evidence type="ECO:0000313" key="1">
    <source>
        <dbReference type="EMBL" id="RCX07648.1"/>
    </source>
</evidence>
<evidence type="ECO:0000313" key="2">
    <source>
        <dbReference type="Proteomes" id="UP000253506"/>
    </source>
</evidence>
<dbReference type="RefSeq" id="WP_114410790.1">
    <property type="nucleotide sequence ID" value="NZ_QPJQ01000004.1"/>
</dbReference>
<proteinExistence type="predicted"/>
<dbReference type="OrthoDB" id="9853019at2"/>
<name>A0A369AH19_9GAMM</name>
<gene>
    <name evidence="1" type="ORF">DFP77_1044</name>
</gene>
<accession>A0A369AH19</accession>
<dbReference type="Proteomes" id="UP000253506">
    <property type="component" value="Unassembled WGS sequence"/>
</dbReference>
<organism evidence="1 2">
    <name type="scientific">Marinomonas foliarum</name>
    <dbReference type="NCBI Taxonomy" id="491950"/>
    <lineage>
        <taxon>Bacteria</taxon>
        <taxon>Pseudomonadati</taxon>
        <taxon>Pseudomonadota</taxon>
        <taxon>Gammaproteobacteria</taxon>
        <taxon>Oceanospirillales</taxon>
        <taxon>Oceanospirillaceae</taxon>
        <taxon>Marinomonas</taxon>
    </lineage>
</organism>
<sequence length="259" mass="28754">MTLHHTAKSKLVKPRKTLFFGTILLVIFLGGCVPTISERYNGPEVSGRIVRLSDLMPVANAKISYGDTQSPSEDNNVALSNKAGYFVLQPNTYLKPEILMPANMAKTTTIHVYSSLSMQANYVVSGFQDGFYTQMDIGSLIVDDNSDEWPTPFSSGGIDLGVLRGGGAFDGMFSGCDKENGYSAMQLLNISRKLTQVKTTGSPISLESKRSYLKESLGQTQLMWEHFIYQCNDQKPNQHLRDLYLQVVQELESMKLTID</sequence>
<reference evidence="1 2" key="1">
    <citation type="submission" date="2018-07" db="EMBL/GenBank/DDBJ databases">
        <title>Genomic Encyclopedia of Type Strains, Phase III (KMG-III): the genomes of soil and plant-associated and newly described type strains.</title>
        <authorList>
            <person name="Whitman W."/>
        </authorList>
    </citation>
    <scope>NUCLEOTIDE SEQUENCE [LARGE SCALE GENOMIC DNA]</scope>
    <source>
        <strain evidence="1 2">CECT 7731</strain>
    </source>
</reference>
<protein>
    <submittedName>
        <fullName evidence="1">Uncharacterized protein</fullName>
    </submittedName>
</protein>
<dbReference type="EMBL" id="QPJQ01000004">
    <property type="protein sequence ID" value="RCX07648.1"/>
    <property type="molecule type" value="Genomic_DNA"/>
</dbReference>
<comment type="caution">
    <text evidence="1">The sequence shown here is derived from an EMBL/GenBank/DDBJ whole genome shotgun (WGS) entry which is preliminary data.</text>
</comment>
<dbReference type="AlphaFoldDB" id="A0A369AH19"/>